<dbReference type="AlphaFoldDB" id="A0A9K3CW83"/>
<feature type="region of interest" description="Disordered" evidence="1">
    <location>
        <begin position="1"/>
        <end position="100"/>
    </location>
</feature>
<gene>
    <name evidence="3" type="ORF">KIPB_004932</name>
</gene>
<feature type="transmembrane region" description="Helical" evidence="2">
    <location>
        <begin position="437"/>
        <end position="455"/>
    </location>
</feature>
<reference evidence="3 4" key="1">
    <citation type="journal article" date="2018" name="PLoS ONE">
        <title>The draft genome of Kipferlia bialata reveals reductive genome evolution in fornicate parasites.</title>
        <authorList>
            <person name="Tanifuji G."/>
            <person name="Takabayashi S."/>
            <person name="Kume K."/>
            <person name="Takagi M."/>
            <person name="Nakayama T."/>
            <person name="Kamikawa R."/>
            <person name="Inagaki Y."/>
            <person name="Hashimoto T."/>
        </authorList>
    </citation>
    <scope>NUCLEOTIDE SEQUENCE [LARGE SCALE GENOMIC DNA]</scope>
    <source>
        <strain evidence="3">NY0173</strain>
    </source>
</reference>
<feature type="compositionally biased region" description="Acidic residues" evidence="1">
    <location>
        <begin position="25"/>
        <end position="35"/>
    </location>
</feature>
<keyword evidence="2" id="KW-0812">Transmembrane</keyword>
<sequence>MSGSPAVSVPGHQDGLGQVASDTASDSDIDTESDSEVGPSPCPFQGEGESERERGRQEEERESDTGGDQERTEHDDAETDSKQSDEGPTCGPPLDPVTAASVSDPVTVASVSDPVTAASVSDPVTAASVSEGSVPGWLTVKVILWASYAGHLIGNIWLVHRIQTAEHKGRRYLRLDDTIRPDHLHMLLLNGTAHVLHLIYTHIPGFYNGLARDTYLSASQASVINMLVIVSAMEAPVRGMFLGRVKVSRSEGTTALRRLHAYPFLFGVIFTFWYHPTEFSASFLLGFAHTSLLMLQGSLCLTRVHMIPAFRLTLEAWPTLHGSVVAIQQKGFWTEESVWPMFLFGFGLLLTLTQVYTLPSLQRQRGVARHAPLGVFCTLGLGWYLLGPGGINIVGMVAEPTRIPFIIIGAAYLTIWLASLVLRLLPTTSPASSVGMVGRLCAPWVGATAVSIVGYQMGWELALIVMMVVLVLVFDLLFVVSLPFTRAAIRPGHTGGQGKVVGRVVPEDMAQPMP</sequence>
<dbReference type="Proteomes" id="UP000265618">
    <property type="component" value="Unassembled WGS sequence"/>
</dbReference>
<evidence type="ECO:0000313" key="3">
    <source>
        <dbReference type="EMBL" id="GIQ83587.1"/>
    </source>
</evidence>
<keyword evidence="2" id="KW-0472">Membrane</keyword>
<feature type="transmembrane region" description="Helical" evidence="2">
    <location>
        <begin position="403"/>
        <end position="425"/>
    </location>
</feature>
<protein>
    <submittedName>
        <fullName evidence="3">Uncharacterized protein</fullName>
    </submittedName>
</protein>
<evidence type="ECO:0000256" key="1">
    <source>
        <dbReference type="SAM" id="MobiDB-lite"/>
    </source>
</evidence>
<keyword evidence="2" id="KW-1133">Transmembrane helix</keyword>
<evidence type="ECO:0000313" key="4">
    <source>
        <dbReference type="Proteomes" id="UP000265618"/>
    </source>
</evidence>
<organism evidence="3 4">
    <name type="scientific">Kipferlia bialata</name>
    <dbReference type="NCBI Taxonomy" id="797122"/>
    <lineage>
        <taxon>Eukaryota</taxon>
        <taxon>Metamonada</taxon>
        <taxon>Carpediemonas-like organisms</taxon>
        <taxon>Kipferlia</taxon>
    </lineage>
</organism>
<name>A0A9K3CW83_9EUKA</name>
<feature type="compositionally biased region" description="Basic and acidic residues" evidence="1">
    <location>
        <begin position="68"/>
        <end position="85"/>
    </location>
</feature>
<proteinExistence type="predicted"/>
<evidence type="ECO:0000256" key="2">
    <source>
        <dbReference type="SAM" id="Phobius"/>
    </source>
</evidence>
<comment type="caution">
    <text evidence="3">The sequence shown here is derived from an EMBL/GenBank/DDBJ whole genome shotgun (WGS) entry which is preliminary data.</text>
</comment>
<feature type="transmembrane region" description="Helical" evidence="2">
    <location>
        <begin position="371"/>
        <end position="391"/>
    </location>
</feature>
<dbReference type="EMBL" id="BDIP01001104">
    <property type="protein sequence ID" value="GIQ83587.1"/>
    <property type="molecule type" value="Genomic_DNA"/>
</dbReference>
<feature type="transmembrane region" description="Helical" evidence="2">
    <location>
        <begin position="461"/>
        <end position="484"/>
    </location>
</feature>
<keyword evidence="4" id="KW-1185">Reference proteome</keyword>
<feature type="transmembrane region" description="Helical" evidence="2">
    <location>
        <begin position="339"/>
        <end position="359"/>
    </location>
</feature>
<dbReference type="OrthoDB" id="9986409at2759"/>
<feature type="compositionally biased region" description="Basic and acidic residues" evidence="1">
    <location>
        <begin position="49"/>
        <end position="59"/>
    </location>
</feature>
<accession>A0A9K3CW83</accession>